<dbReference type="SUPFAM" id="SSF51735">
    <property type="entry name" value="NAD(P)-binding Rossmann-fold domains"/>
    <property type="match status" value="1"/>
</dbReference>
<dbReference type="Proteomes" id="UP000827724">
    <property type="component" value="Unassembled WGS sequence"/>
</dbReference>
<comment type="caution">
    <text evidence="5">The sequence shown here is derived from an EMBL/GenBank/DDBJ whole genome shotgun (WGS) entry which is preliminary data.</text>
</comment>
<dbReference type="InterPro" id="IPR050177">
    <property type="entry name" value="Lipid_A_modif_metabolic_enz"/>
</dbReference>
<proteinExistence type="inferred from homology"/>
<organism evidence="5 6">
    <name type="scientific">Trichoderma cornu-damae</name>
    <dbReference type="NCBI Taxonomy" id="654480"/>
    <lineage>
        <taxon>Eukaryota</taxon>
        <taxon>Fungi</taxon>
        <taxon>Dikarya</taxon>
        <taxon>Ascomycota</taxon>
        <taxon>Pezizomycotina</taxon>
        <taxon>Sordariomycetes</taxon>
        <taxon>Hypocreomycetidae</taxon>
        <taxon>Hypocreales</taxon>
        <taxon>Hypocreaceae</taxon>
        <taxon>Trichoderma</taxon>
    </lineage>
</organism>
<evidence type="ECO:0000313" key="6">
    <source>
        <dbReference type="Proteomes" id="UP000827724"/>
    </source>
</evidence>
<dbReference type="Pfam" id="PF01073">
    <property type="entry name" value="3Beta_HSD"/>
    <property type="match status" value="2"/>
</dbReference>
<keyword evidence="2" id="KW-0560">Oxidoreductase</keyword>
<evidence type="ECO:0000313" key="5">
    <source>
        <dbReference type="EMBL" id="KAH6606425.1"/>
    </source>
</evidence>
<comment type="similarity">
    <text evidence="1">Belongs to the 3-beta-HSD family.</text>
</comment>
<feature type="domain" description="3-beta hydroxysteroid dehydrogenase/isomerase" evidence="4">
    <location>
        <begin position="73"/>
        <end position="208"/>
    </location>
</feature>
<evidence type="ECO:0000256" key="2">
    <source>
        <dbReference type="ARBA" id="ARBA00023002"/>
    </source>
</evidence>
<dbReference type="GO" id="GO:0016616">
    <property type="term" value="F:oxidoreductase activity, acting on the CH-OH group of donors, NAD or NADP as acceptor"/>
    <property type="evidence" value="ECO:0007669"/>
    <property type="project" value="InterPro"/>
</dbReference>
<feature type="transmembrane region" description="Helical" evidence="3">
    <location>
        <begin position="72"/>
        <end position="91"/>
    </location>
</feature>
<dbReference type="InterPro" id="IPR036291">
    <property type="entry name" value="NAD(P)-bd_dom_sf"/>
</dbReference>
<dbReference type="InterPro" id="IPR002225">
    <property type="entry name" value="3Beta_OHSteriod_DH/Estase"/>
</dbReference>
<name>A0A9P8QHJ2_9HYPO</name>
<keyword evidence="3" id="KW-0472">Membrane</keyword>
<evidence type="ECO:0000256" key="1">
    <source>
        <dbReference type="ARBA" id="ARBA00009219"/>
    </source>
</evidence>
<keyword evidence="6" id="KW-1185">Reference proteome</keyword>
<reference evidence="5" key="1">
    <citation type="submission" date="2021-08" db="EMBL/GenBank/DDBJ databases">
        <title>Chromosome-Level Trichoderma cornu-damae using Hi-C Data.</title>
        <authorList>
            <person name="Kim C.S."/>
        </authorList>
    </citation>
    <scope>NUCLEOTIDE SEQUENCE</scope>
    <source>
        <strain evidence="5">KA19-0412C</strain>
    </source>
</reference>
<dbReference type="GO" id="GO:0006694">
    <property type="term" value="P:steroid biosynthetic process"/>
    <property type="evidence" value="ECO:0007669"/>
    <property type="project" value="InterPro"/>
</dbReference>
<sequence length="482" mass="53742">MGEVLVALGVGVVCLVLYMLRLNWVLAHTPQEVVDRAGEPLTREYIWDVYERVKKDGIDWEGKLPPRKDRRYIVVGGSGFLGGQLVLHLLAMGTPPEAIRILDARRPFTFREEFSRGAPSKVAFVQTDITDEAATVESYSVPWPEAVAGLPLTVFHTAGVIRPFERYKMFYERNSRVNVTGTMHSLQAAKKAGAGVFIYTSSSNVALKQVKWLFAPWGAAQQPQGFLQFLSNDDFFEPPRRRHQFPTNYAQSKAEAERLVCGADEGAAGAGVPALRTGAIRPGNAVYGHKDDNIAGRMLELKGFPSWVPANVQNWVHVQNVSLAHLLYEDALLGDHAGKVAGRPFMVTDRGKPLRFQDIYRVLGTTSTTGLRVSRPPPALMLILSYAVEWYAVLVNAVPLLGRFLSEPGEPVRWLQPGVHATSLHYFVDDSEAKKRPEDGGIGYTPCCTTVEGMCAQTLHWNAWVEREEEMERKKQQEQQQE</sequence>
<dbReference type="EMBL" id="JAIWOZ010000004">
    <property type="protein sequence ID" value="KAH6606425.1"/>
    <property type="molecule type" value="Genomic_DNA"/>
</dbReference>
<evidence type="ECO:0000259" key="4">
    <source>
        <dbReference type="Pfam" id="PF01073"/>
    </source>
</evidence>
<dbReference type="Gene3D" id="3.40.50.720">
    <property type="entry name" value="NAD(P)-binding Rossmann-like Domain"/>
    <property type="match status" value="1"/>
</dbReference>
<keyword evidence="3" id="KW-1133">Transmembrane helix</keyword>
<feature type="domain" description="3-beta hydroxysteroid dehydrogenase/isomerase" evidence="4">
    <location>
        <begin position="240"/>
        <end position="363"/>
    </location>
</feature>
<gene>
    <name evidence="5" type="ORF">Trco_005578</name>
</gene>
<dbReference type="AlphaFoldDB" id="A0A9P8QHJ2"/>
<keyword evidence="3" id="KW-0812">Transmembrane</keyword>
<evidence type="ECO:0000256" key="3">
    <source>
        <dbReference type="SAM" id="Phobius"/>
    </source>
</evidence>
<feature type="transmembrane region" description="Helical" evidence="3">
    <location>
        <begin position="6"/>
        <end position="26"/>
    </location>
</feature>
<protein>
    <recommendedName>
        <fullName evidence="4">3-beta hydroxysteroid dehydrogenase/isomerase domain-containing protein</fullName>
    </recommendedName>
</protein>
<dbReference type="PANTHER" id="PTHR43245">
    <property type="entry name" value="BIFUNCTIONAL POLYMYXIN RESISTANCE PROTEIN ARNA"/>
    <property type="match status" value="1"/>
</dbReference>
<dbReference type="PANTHER" id="PTHR43245:SF51">
    <property type="entry name" value="SHORT CHAIN DEHYDROGENASE_REDUCTASE FAMILY 42E, MEMBER 2"/>
    <property type="match status" value="1"/>
</dbReference>
<accession>A0A9P8QHJ2</accession>
<dbReference type="OrthoDB" id="10058185at2759"/>